<organism evidence="2 3">
    <name type="scientific">Polychaeton citri CBS 116435</name>
    <dbReference type="NCBI Taxonomy" id="1314669"/>
    <lineage>
        <taxon>Eukaryota</taxon>
        <taxon>Fungi</taxon>
        <taxon>Dikarya</taxon>
        <taxon>Ascomycota</taxon>
        <taxon>Pezizomycotina</taxon>
        <taxon>Dothideomycetes</taxon>
        <taxon>Dothideomycetidae</taxon>
        <taxon>Capnodiales</taxon>
        <taxon>Capnodiaceae</taxon>
        <taxon>Polychaeton</taxon>
    </lineage>
</organism>
<dbReference type="AlphaFoldDB" id="A0A9P4QB05"/>
<feature type="region of interest" description="Disordered" evidence="1">
    <location>
        <begin position="70"/>
        <end position="148"/>
    </location>
</feature>
<feature type="region of interest" description="Disordered" evidence="1">
    <location>
        <begin position="179"/>
        <end position="228"/>
    </location>
</feature>
<accession>A0A9P4QB05</accession>
<gene>
    <name evidence="2" type="ORF">K431DRAFT_73340</name>
</gene>
<reference evidence="2" key="1">
    <citation type="journal article" date="2020" name="Stud. Mycol.">
        <title>101 Dothideomycetes genomes: a test case for predicting lifestyles and emergence of pathogens.</title>
        <authorList>
            <person name="Haridas S."/>
            <person name="Albert R."/>
            <person name="Binder M."/>
            <person name="Bloem J."/>
            <person name="Labutti K."/>
            <person name="Salamov A."/>
            <person name="Andreopoulos B."/>
            <person name="Baker S."/>
            <person name="Barry K."/>
            <person name="Bills G."/>
            <person name="Bluhm B."/>
            <person name="Cannon C."/>
            <person name="Castanera R."/>
            <person name="Culley D."/>
            <person name="Daum C."/>
            <person name="Ezra D."/>
            <person name="Gonzalez J."/>
            <person name="Henrissat B."/>
            <person name="Kuo A."/>
            <person name="Liang C."/>
            <person name="Lipzen A."/>
            <person name="Lutzoni F."/>
            <person name="Magnuson J."/>
            <person name="Mondo S."/>
            <person name="Nolan M."/>
            <person name="Ohm R."/>
            <person name="Pangilinan J."/>
            <person name="Park H.-J."/>
            <person name="Ramirez L."/>
            <person name="Alfaro M."/>
            <person name="Sun H."/>
            <person name="Tritt A."/>
            <person name="Yoshinaga Y."/>
            <person name="Zwiers L.-H."/>
            <person name="Turgeon B."/>
            <person name="Goodwin S."/>
            <person name="Spatafora J."/>
            <person name="Crous P."/>
            <person name="Grigoriev I."/>
        </authorList>
    </citation>
    <scope>NUCLEOTIDE SEQUENCE</scope>
    <source>
        <strain evidence="2">CBS 116435</strain>
    </source>
</reference>
<comment type="caution">
    <text evidence="2">The sequence shown here is derived from an EMBL/GenBank/DDBJ whole genome shotgun (WGS) entry which is preliminary data.</text>
</comment>
<dbReference type="OrthoDB" id="5417811at2759"/>
<feature type="compositionally biased region" description="Basic residues" evidence="1">
    <location>
        <begin position="210"/>
        <end position="219"/>
    </location>
</feature>
<dbReference type="EMBL" id="MU003791">
    <property type="protein sequence ID" value="KAF2721372.1"/>
    <property type="molecule type" value="Genomic_DNA"/>
</dbReference>
<name>A0A9P4QB05_9PEZI</name>
<dbReference type="Proteomes" id="UP000799441">
    <property type="component" value="Unassembled WGS sequence"/>
</dbReference>
<evidence type="ECO:0000313" key="3">
    <source>
        <dbReference type="Proteomes" id="UP000799441"/>
    </source>
</evidence>
<proteinExistence type="predicted"/>
<sequence>MVTVFWENRNSDNPVSIGPSTSPMLRHLAAANMNSPLPDSSQLEAGIIEDSRPSRLSRVQDNVRDLLRNSAFGSVRGSPSASPSSHWARTPRIRNTPLHSPLRSPPAQPEVLPSPNESSMSDEDSACSSSTTSPFQSNQEVPGILFPPTTHQSYQQAVQHMAHQSALFNARAAAAINHPDLSDPSLTSLEKEKSEHHHRHAAARQGSRQHSAHRSRHQHNNSSISSNRHTLIRRNASSWILSVLSGLLLSALVATCRSAWSRWSGSSTVVGWWRSLFSRSRPHNNFSTTTYYTHPDISHPFCPWHPIGPDRVRPHGLAIMRL</sequence>
<evidence type="ECO:0000313" key="2">
    <source>
        <dbReference type="EMBL" id="KAF2721372.1"/>
    </source>
</evidence>
<protein>
    <submittedName>
        <fullName evidence="2">Uncharacterized protein</fullName>
    </submittedName>
</protein>
<evidence type="ECO:0000256" key="1">
    <source>
        <dbReference type="SAM" id="MobiDB-lite"/>
    </source>
</evidence>
<keyword evidence="3" id="KW-1185">Reference proteome</keyword>